<feature type="transmembrane region" description="Helical" evidence="6">
    <location>
        <begin position="101"/>
        <end position="122"/>
    </location>
</feature>
<dbReference type="Proteomes" id="UP000308038">
    <property type="component" value="Unassembled WGS sequence"/>
</dbReference>
<feature type="transmembrane region" description="Helical" evidence="6">
    <location>
        <begin position="160"/>
        <end position="179"/>
    </location>
</feature>
<dbReference type="RefSeq" id="WP_125946533.1">
    <property type="nucleotide sequence ID" value="NZ_SSTI01000003.1"/>
</dbReference>
<dbReference type="PANTHER" id="PTHR22911">
    <property type="entry name" value="ACYL-MALONYL CONDENSING ENZYME-RELATED"/>
    <property type="match status" value="1"/>
</dbReference>
<evidence type="ECO:0000256" key="2">
    <source>
        <dbReference type="ARBA" id="ARBA00009853"/>
    </source>
</evidence>
<feature type="domain" description="EamA" evidence="7">
    <location>
        <begin position="159"/>
        <end position="287"/>
    </location>
</feature>
<accession>A0ABY2QJB9</accession>
<evidence type="ECO:0000256" key="6">
    <source>
        <dbReference type="SAM" id="Phobius"/>
    </source>
</evidence>
<feature type="domain" description="EamA" evidence="7">
    <location>
        <begin position="15"/>
        <end position="144"/>
    </location>
</feature>
<evidence type="ECO:0000259" key="7">
    <source>
        <dbReference type="Pfam" id="PF00892"/>
    </source>
</evidence>
<comment type="similarity">
    <text evidence="2">Belongs to the drug/metabolite transporter (DMT) superfamily. 10 TMS drug/metabolite exporter (DME) (TC 2.A.7.3) family.</text>
</comment>
<keyword evidence="3 6" id="KW-0812">Transmembrane</keyword>
<name>A0ABY2QJB9_9SPHN</name>
<evidence type="ECO:0000313" key="9">
    <source>
        <dbReference type="Proteomes" id="UP000308038"/>
    </source>
</evidence>
<comment type="caution">
    <text evidence="8">The sequence shown here is derived from an EMBL/GenBank/DDBJ whole genome shotgun (WGS) entry which is preliminary data.</text>
</comment>
<feature type="transmembrane region" description="Helical" evidence="6">
    <location>
        <begin position="217"/>
        <end position="238"/>
    </location>
</feature>
<dbReference type="PANTHER" id="PTHR22911:SF6">
    <property type="entry name" value="SOLUTE CARRIER FAMILY 35 MEMBER G1"/>
    <property type="match status" value="1"/>
</dbReference>
<dbReference type="SUPFAM" id="SSF103481">
    <property type="entry name" value="Multidrug resistance efflux transporter EmrE"/>
    <property type="match status" value="2"/>
</dbReference>
<dbReference type="InterPro" id="IPR037185">
    <property type="entry name" value="EmrE-like"/>
</dbReference>
<feature type="transmembrane region" description="Helical" evidence="6">
    <location>
        <begin position="129"/>
        <end position="148"/>
    </location>
</feature>
<feature type="transmembrane region" description="Helical" evidence="6">
    <location>
        <begin position="12"/>
        <end position="39"/>
    </location>
</feature>
<protein>
    <submittedName>
        <fullName evidence="8">DMT family transporter</fullName>
    </submittedName>
</protein>
<feature type="transmembrane region" description="Helical" evidence="6">
    <location>
        <begin position="45"/>
        <end position="65"/>
    </location>
</feature>
<gene>
    <name evidence="8" type="ORF">E5988_04305</name>
</gene>
<proteinExistence type="inferred from homology"/>
<comment type="subcellular location">
    <subcellularLocation>
        <location evidence="1">Membrane</location>
        <topology evidence="1">Multi-pass membrane protein</topology>
    </subcellularLocation>
</comment>
<feature type="transmembrane region" description="Helical" evidence="6">
    <location>
        <begin position="271"/>
        <end position="288"/>
    </location>
</feature>
<keyword evidence="5 6" id="KW-0472">Membrane</keyword>
<dbReference type="Gene3D" id="1.10.3730.20">
    <property type="match status" value="1"/>
</dbReference>
<feature type="transmembrane region" description="Helical" evidence="6">
    <location>
        <begin position="77"/>
        <end position="95"/>
    </location>
</feature>
<dbReference type="EMBL" id="SSTI01000003">
    <property type="protein sequence ID" value="THG40831.1"/>
    <property type="molecule type" value="Genomic_DNA"/>
</dbReference>
<dbReference type="Pfam" id="PF00892">
    <property type="entry name" value="EamA"/>
    <property type="match status" value="2"/>
</dbReference>
<evidence type="ECO:0000256" key="3">
    <source>
        <dbReference type="ARBA" id="ARBA00022692"/>
    </source>
</evidence>
<dbReference type="InterPro" id="IPR000620">
    <property type="entry name" value="EamA_dom"/>
</dbReference>
<keyword evidence="9" id="KW-1185">Reference proteome</keyword>
<evidence type="ECO:0000256" key="5">
    <source>
        <dbReference type="ARBA" id="ARBA00023136"/>
    </source>
</evidence>
<evidence type="ECO:0000256" key="4">
    <source>
        <dbReference type="ARBA" id="ARBA00022989"/>
    </source>
</evidence>
<evidence type="ECO:0000256" key="1">
    <source>
        <dbReference type="ARBA" id="ARBA00004141"/>
    </source>
</evidence>
<feature type="transmembrane region" description="Helical" evidence="6">
    <location>
        <begin position="245"/>
        <end position="265"/>
    </location>
</feature>
<reference evidence="8 9" key="1">
    <citation type="submission" date="2019-04" db="EMBL/GenBank/DDBJ databases">
        <title>Microbes associate with the intestines of laboratory mice.</title>
        <authorList>
            <person name="Navarre W."/>
            <person name="Wong E."/>
            <person name="Huang K.C."/>
            <person name="Tropini C."/>
            <person name="Ng K."/>
            <person name="Yu B."/>
        </authorList>
    </citation>
    <scope>NUCLEOTIDE SEQUENCE [LARGE SCALE GENOMIC DNA]</scope>
    <source>
        <strain evidence="8 9">NM83_B4-11</strain>
    </source>
</reference>
<keyword evidence="4 6" id="KW-1133">Transmembrane helix</keyword>
<organism evidence="8 9">
    <name type="scientific">Sphingomonas olei</name>
    <dbReference type="NCBI Taxonomy" id="1886787"/>
    <lineage>
        <taxon>Bacteria</taxon>
        <taxon>Pseudomonadati</taxon>
        <taxon>Pseudomonadota</taxon>
        <taxon>Alphaproteobacteria</taxon>
        <taxon>Sphingomonadales</taxon>
        <taxon>Sphingomonadaceae</taxon>
        <taxon>Sphingomonas</taxon>
    </lineage>
</organism>
<feature type="transmembrane region" description="Helical" evidence="6">
    <location>
        <begin position="191"/>
        <end position="211"/>
    </location>
</feature>
<evidence type="ECO:0000313" key="8">
    <source>
        <dbReference type="EMBL" id="THG40831.1"/>
    </source>
</evidence>
<sequence>MVRIPASAVSPAVAFLVAALGIALFSVMDALMKGLVLAIGVYNTMLWRSLGNIALGAAAWGVAGVRRPSRRAMLLHLSRGTITCAMGLLFFWGLARVPMAQAIALSYIAPILALILAAWWLGERVSIRTIGAVVAASLGIATIFAGQARTALGPEAFQGAMAVLTSAILYAVNLILTRLQSLAARPAETAFVQSVVIFLILLCAAPWLAVLPPASTLLPLIGAALLAFASMMLLSWAYAHGEAGYLAMTEYTSFVYAAVLGFLVFGERVSPYTLFGAAVIVVACVIAARRRDIAAQTIDQAA</sequence>